<reference evidence="1" key="1">
    <citation type="journal article" date="2020" name="Stud. Mycol.">
        <title>101 Dothideomycetes genomes: a test case for predicting lifestyles and emergence of pathogens.</title>
        <authorList>
            <person name="Haridas S."/>
            <person name="Albert R."/>
            <person name="Binder M."/>
            <person name="Bloem J."/>
            <person name="Labutti K."/>
            <person name="Salamov A."/>
            <person name="Andreopoulos B."/>
            <person name="Baker S."/>
            <person name="Barry K."/>
            <person name="Bills G."/>
            <person name="Bluhm B."/>
            <person name="Cannon C."/>
            <person name="Castanera R."/>
            <person name="Culley D."/>
            <person name="Daum C."/>
            <person name="Ezra D."/>
            <person name="Gonzalez J."/>
            <person name="Henrissat B."/>
            <person name="Kuo A."/>
            <person name="Liang C."/>
            <person name="Lipzen A."/>
            <person name="Lutzoni F."/>
            <person name="Magnuson J."/>
            <person name="Mondo S."/>
            <person name="Nolan M."/>
            <person name="Ohm R."/>
            <person name="Pangilinan J."/>
            <person name="Park H.-J."/>
            <person name="Ramirez L."/>
            <person name="Alfaro M."/>
            <person name="Sun H."/>
            <person name="Tritt A."/>
            <person name="Yoshinaga Y."/>
            <person name="Zwiers L.-H."/>
            <person name="Turgeon B."/>
            <person name="Goodwin S."/>
            <person name="Spatafora J."/>
            <person name="Crous P."/>
            <person name="Grigoriev I."/>
        </authorList>
    </citation>
    <scope>NUCLEOTIDE SEQUENCE</scope>
    <source>
        <strain evidence="1">CBS 113979</strain>
    </source>
</reference>
<keyword evidence="2" id="KW-1185">Reference proteome</keyword>
<dbReference type="EMBL" id="ML977206">
    <property type="protein sequence ID" value="KAF1981168.1"/>
    <property type="molecule type" value="Genomic_DNA"/>
</dbReference>
<evidence type="ECO:0000313" key="2">
    <source>
        <dbReference type="Proteomes" id="UP000800041"/>
    </source>
</evidence>
<organism evidence="1 2">
    <name type="scientific">Aulographum hederae CBS 113979</name>
    <dbReference type="NCBI Taxonomy" id="1176131"/>
    <lineage>
        <taxon>Eukaryota</taxon>
        <taxon>Fungi</taxon>
        <taxon>Dikarya</taxon>
        <taxon>Ascomycota</taxon>
        <taxon>Pezizomycotina</taxon>
        <taxon>Dothideomycetes</taxon>
        <taxon>Pleosporomycetidae</taxon>
        <taxon>Aulographales</taxon>
        <taxon>Aulographaceae</taxon>
    </lineage>
</organism>
<dbReference type="Proteomes" id="UP000800041">
    <property type="component" value="Unassembled WGS sequence"/>
</dbReference>
<gene>
    <name evidence="1" type="ORF">K402DRAFT_441403</name>
</gene>
<feature type="non-terminal residue" evidence="1">
    <location>
        <position position="1"/>
    </location>
</feature>
<evidence type="ECO:0000313" key="1">
    <source>
        <dbReference type="EMBL" id="KAF1981168.1"/>
    </source>
</evidence>
<accession>A0A6G1GKC3</accession>
<dbReference type="AlphaFoldDB" id="A0A6G1GKC3"/>
<proteinExistence type="predicted"/>
<sequence>PCASDYTAFLVRPQHPSSLQSPHCCLSLLASVSFPCPVQCSLSVSSLLSWVAVDITDDEIVRSSQPSATIEYSNLLFQIGRQSFPRQPSSQSLLCVSESLRSSRVVAANTMSIA</sequence>
<name>A0A6G1GKC3_9PEZI</name>
<protein>
    <submittedName>
        <fullName evidence="1">Uncharacterized protein</fullName>
    </submittedName>
</protein>